<accession>A0ABW4LXS7</accession>
<feature type="transmembrane region" description="Helical" evidence="1">
    <location>
        <begin position="42"/>
        <end position="61"/>
    </location>
</feature>
<dbReference type="EMBL" id="JBHUEM010000055">
    <property type="protein sequence ID" value="MFD1739664.1"/>
    <property type="molecule type" value="Genomic_DNA"/>
</dbReference>
<proteinExistence type="predicted"/>
<comment type="caution">
    <text evidence="2">The sequence shown here is derived from an EMBL/GenBank/DDBJ whole genome shotgun (WGS) entry which is preliminary data.</text>
</comment>
<organism evidence="2 3">
    <name type="scientific">Bacillus salitolerans</name>
    <dbReference type="NCBI Taxonomy" id="1437434"/>
    <lineage>
        <taxon>Bacteria</taxon>
        <taxon>Bacillati</taxon>
        <taxon>Bacillota</taxon>
        <taxon>Bacilli</taxon>
        <taxon>Bacillales</taxon>
        <taxon>Bacillaceae</taxon>
        <taxon>Bacillus</taxon>
    </lineage>
</organism>
<reference evidence="3" key="1">
    <citation type="journal article" date="2019" name="Int. J. Syst. Evol. Microbiol.">
        <title>The Global Catalogue of Microorganisms (GCM) 10K type strain sequencing project: providing services to taxonomists for standard genome sequencing and annotation.</title>
        <authorList>
            <consortium name="The Broad Institute Genomics Platform"/>
            <consortium name="The Broad Institute Genome Sequencing Center for Infectious Disease"/>
            <person name="Wu L."/>
            <person name="Ma J."/>
        </authorList>
    </citation>
    <scope>NUCLEOTIDE SEQUENCE [LARGE SCALE GENOMIC DNA]</scope>
    <source>
        <strain evidence="3">CCUG 49339</strain>
    </source>
</reference>
<keyword evidence="1" id="KW-0812">Transmembrane</keyword>
<evidence type="ECO:0000256" key="1">
    <source>
        <dbReference type="SAM" id="Phobius"/>
    </source>
</evidence>
<keyword evidence="3" id="KW-1185">Reference proteome</keyword>
<protein>
    <submittedName>
        <fullName evidence="2">Uncharacterized protein</fullName>
    </submittedName>
</protein>
<sequence length="68" mass="7667">MGFVKKKYSVKTYRTLSNVFIIVSVLLLLFNLVSIVVDGWSVYKFMPTLVAIVWLGVGLMIRAQANNT</sequence>
<dbReference type="RefSeq" id="WP_377930903.1">
    <property type="nucleotide sequence ID" value="NZ_JBHUEM010000055.1"/>
</dbReference>
<name>A0ABW4LXS7_9BACI</name>
<keyword evidence="1" id="KW-1133">Transmembrane helix</keyword>
<evidence type="ECO:0000313" key="3">
    <source>
        <dbReference type="Proteomes" id="UP001597214"/>
    </source>
</evidence>
<gene>
    <name evidence="2" type="ORF">ACFSCX_24580</name>
</gene>
<keyword evidence="1" id="KW-0472">Membrane</keyword>
<dbReference type="Proteomes" id="UP001597214">
    <property type="component" value="Unassembled WGS sequence"/>
</dbReference>
<evidence type="ECO:0000313" key="2">
    <source>
        <dbReference type="EMBL" id="MFD1739664.1"/>
    </source>
</evidence>
<feature type="transmembrane region" description="Helical" evidence="1">
    <location>
        <begin position="15"/>
        <end position="36"/>
    </location>
</feature>